<gene>
    <name evidence="2" type="ORF">HNR73_001354</name>
</gene>
<name>A0A841FCJ3_9ACTN</name>
<proteinExistence type="predicted"/>
<dbReference type="PANTHER" id="PTHR10579:SF43">
    <property type="entry name" value="ZINC FINGER (C3HC4-TYPE RING FINGER) FAMILY PROTEIN"/>
    <property type="match status" value="1"/>
</dbReference>
<dbReference type="SMART" id="SM00327">
    <property type="entry name" value="VWA"/>
    <property type="match status" value="1"/>
</dbReference>
<dbReference type="RefSeq" id="WP_184786413.1">
    <property type="nucleotide sequence ID" value="NZ_BONT01000015.1"/>
</dbReference>
<accession>A0A841FCJ3</accession>
<evidence type="ECO:0000259" key="1">
    <source>
        <dbReference type="PROSITE" id="PS50234"/>
    </source>
</evidence>
<reference evidence="2 3" key="1">
    <citation type="submission" date="2020-08" db="EMBL/GenBank/DDBJ databases">
        <title>Genomic Encyclopedia of Type Strains, Phase IV (KMG-IV): sequencing the most valuable type-strain genomes for metagenomic binning, comparative biology and taxonomic classification.</title>
        <authorList>
            <person name="Goeker M."/>
        </authorList>
    </citation>
    <scope>NUCLEOTIDE SEQUENCE [LARGE SCALE GENOMIC DNA]</scope>
    <source>
        <strain evidence="2 3">YIM 65646</strain>
    </source>
</reference>
<evidence type="ECO:0000313" key="2">
    <source>
        <dbReference type="EMBL" id="MBB6033504.1"/>
    </source>
</evidence>
<dbReference type="Proteomes" id="UP000548476">
    <property type="component" value="Unassembled WGS sequence"/>
</dbReference>
<dbReference type="InterPro" id="IPR051266">
    <property type="entry name" value="CLCR"/>
</dbReference>
<dbReference type="EMBL" id="JACHGT010000003">
    <property type="protein sequence ID" value="MBB6033504.1"/>
    <property type="molecule type" value="Genomic_DNA"/>
</dbReference>
<dbReference type="Gene3D" id="3.40.50.410">
    <property type="entry name" value="von Willebrand factor, type A domain"/>
    <property type="match status" value="1"/>
</dbReference>
<dbReference type="SUPFAM" id="SSF53300">
    <property type="entry name" value="vWA-like"/>
    <property type="match status" value="1"/>
</dbReference>
<dbReference type="Pfam" id="PF13519">
    <property type="entry name" value="VWA_2"/>
    <property type="match status" value="1"/>
</dbReference>
<evidence type="ECO:0000313" key="3">
    <source>
        <dbReference type="Proteomes" id="UP000548476"/>
    </source>
</evidence>
<comment type="caution">
    <text evidence="2">The sequence shown here is derived from an EMBL/GenBank/DDBJ whole genome shotgun (WGS) entry which is preliminary data.</text>
</comment>
<dbReference type="PROSITE" id="PS50234">
    <property type="entry name" value="VWFA"/>
    <property type="match status" value="1"/>
</dbReference>
<sequence length="891" mass="94988">MPAISPNTPGVAAYSISGSKAFVVNSILDFNNIPRAFTVSYPDPAPAGLSIELRRVSAPAASIDLDAMTDGVVDNTTISGRDVSVNRFTGGGTTQLTCNIQDPSEAGILNEHYELRVRATNPINWSFSVDNAFNSTVVRLVCDPVATFNGLTPNLLEQQLLTLTADDAVGPLAAPTVVRATSGDLVLPAPSPTYEFGHTGLIAIIGLPSDPLPSQTYQLVDASLAPAPLPGVYGPTPVPMTVDVVHGGITPDAPDFLSARGTFNTTLEARPQRAVLVLDRSGSMSAEHRWDNAKTAARIFVNLFGEFRNNVDPQDAIGITVFEDSACVFRDPRPPVNGTVDPLITAVEGLDKPEQVAANIGSTIFGNPGGCTPIGDGLAFGLQILQNGGLPADARYTVVLLTDGDENAGTVKIGPGADPANPMTWAQRIAPSALPAIPDINPIATHPDLNLFTIGLGSAPNNTVLNSLVAKGHFAAAVTVGELIDRFTTMLKISQEINKLTARYTQDPNPVQPPSPQNEVFFTTTSADKFGVAVLRDITVSPVTPTTVEIARWNGSSFVVEPIPVQTFEGHHYIGVPNASAFGAGSQTWRVRRLNAGVPEPLAVTPTSSDVIAFEDLHVKSALTLDQKDYRTGDDMNLAVRIRHDFARLPGATVRAVLDAPDGGLGGMLADLDADDIDRNKRKIRSPKDRSRGRAALIEALLAKHDWHHLPRCNPGDSGGLFVDGTDILHDVDGDGTYTNTFARVNADGVYNWTLFVEGVDTSGNVFSQRLDQSTLATIGVSSHTSIIRKETLKDAPPGMKAVKVTVTPLDKFKNRLGPGFDDTVIWAVRDGGVFAHVKEHQPPPVNTDGTYTRTVVFRSGSFPTLKVSVNGVTLPKIYVRQKGHDDRDDR</sequence>
<protein>
    <submittedName>
        <fullName evidence="2">DUF971 family protein</fullName>
    </submittedName>
</protein>
<dbReference type="PANTHER" id="PTHR10579">
    <property type="entry name" value="CALCIUM-ACTIVATED CHLORIDE CHANNEL REGULATOR"/>
    <property type="match status" value="1"/>
</dbReference>
<keyword evidence="3" id="KW-1185">Reference proteome</keyword>
<dbReference type="AlphaFoldDB" id="A0A841FCJ3"/>
<dbReference type="InterPro" id="IPR002035">
    <property type="entry name" value="VWF_A"/>
</dbReference>
<dbReference type="InterPro" id="IPR036465">
    <property type="entry name" value="vWFA_dom_sf"/>
</dbReference>
<organism evidence="2 3">
    <name type="scientific">Phytomonospora endophytica</name>
    <dbReference type="NCBI Taxonomy" id="714109"/>
    <lineage>
        <taxon>Bacteria</taxon>
        <taxon>Bacillati</taxon>
        <taxon>Actinomycetota</taxon>
        <taxon>Actinomycetes</taxon>
        <taxon>Micromonosporales</taxon>
        <taxon>Micromonosporaceae</taxon>
        <taxon>Phytomonospora</taxon>
    </lineage>
</organism>
<feature type="domain" description="VWFA" evidence="1">
    <location>
        <begin position="273"/>
        <end position="491"/>
    </location>
</feature>
<dbReference type="CDD" id="cd00198">
    <property type="entry name" value="vWFA"/>
    <property type="match status" value="1"/>
</dbReference>